<proteinExistence type="predicted"/>
<organism evidence="1 2">
    <name type="scientific">Paenibacillus polymyxa</name>
    <name type="common">Bacillus polymyxa</name>
    <dbReference type="NCBI Taxonomy" id="1406"/>
    <lineage>
        <taxon>Bacteria</taxon>
        <taxon>Bacillati</taxon>
        <taxon>Bacillota</taxon>
        <taxon>Bacilli</taxon>
        <taxon>Bacillales</taxon>
        <taxon>Paenibacillaceae</taxon>
        <taxon>Paenibacillus</taxon>
    </lineage>
</organism>
<dbReference type="RefSeq" id="WP_081112411.1">
    <property type="nucleotide sequence ID" value="NZ_CP097770.1"/>
</dbReference>
<dbReference type="AlphaFoldDB" id="A0AAE9IAJ7"/>
<evidence type="ECO:0000313" key="1">
    <source>
        <dbReference type="EMBL" id="URJ50828.1"/>
    </source>
</evidence>
<protein>
    <submittedName>
        <fullName evidence="1">Imm3 family immunity protein</fullName>
    </submittedName>
</protein>
<name>A0AAE9IAJ7_PAEPO</name>
<evidence type="ECO:0000313" key="2">
    <source>
        <dbReference type="Proteomes" id="UP001055784"/>
    </source>
</evidence>
<reference evidence="1" key="1">
    <citation type="submission" date="2022-11" db="EMBL/GenBank/DDBJ databases">
        <authorList>
            <person name="Vasilchenko N.G."/>
            <person name="Prazdnova E.V."/>
            <person name="Gorovtsov A.V."/>
            <person name="Chistyakov V.A."/>
            <person name="Pak M.L."/>
        </authorList>
    </citation>
    <scope>NUCLEOTIDE SEQUENCE</scope>
    <source>
        <strain evidence="1">R 4.5</strain>
    </source>
</reference>
<dbReference type="EMBL" id="CP097770">
    <property type="protein sequence ID" value="URJ50828.1"/>
    <property type="molecule type" value="Genomic_DNA"/>
</dbReference>
<dbReference type="Proteomes" id="UP001055784">
    <property type="component" value="Chromosome"/>
</dbReference>
<accession>A0AAE9IAJ7</accession>
<dbReference type="InterPro" id="IPR025678">
    <property type="entry name" value="Imm3"/>
</dbReference>
<dbReference type="Pfam" id="PF14425">
    <property type="entry name" value="Imm3"/>
    <property type="match status" value="2"/>
</dbReference>
<sequence>MMKKSYEDYIAEFYECYEDYKNEDKLSTVEAIARTLYDFDGLMSRSETEKAIILTTYGQLIVSEQLRVLVNTRDNLLKKLNQIDFLLIKQEQKLTTEQYDDLQSKYNGVLENIKRMPIDICRMARWYYEELIDEVNEYFLSIKSADMNVEKITNSVLSRFGRDCENTLSEKMIVYTTLGEILITQNYLIPDEIVSEIKSFDVNDTKDQLLQVEKDQLINLINKVLDKSNNS</sequence>
<gene>
    <name evidence="1" type="ORF">MF626_000202</name>
</gene>